<name>A0A8T2UQ32_CERRI</name>
<evidence type="ECO:0000313" key="3">
    <source>
        <dbReference type="Proteomes" id="UP000825935"/>
    </source>
</evidence>
<proteinExistence type="predicted"/>
<dbReference type="OrthoDB" id="1434354at2759"/>
<protein>
    <submittedName>
        <fullName evidence="2">Uncharacterized protein</fullName>
    </submittedName>
</protein>
<feature type="region of interest" description="Disordered" evidence="1">
    <location>
        <begin position="248"/>
        <end position="273"/>
    </location>
</feature>
<dbReference type="Proteomes" id="UP000825935">
    <property type="component" value="Chromosome 6"/>
</dbReference>
<feature type="compositionally biased region" description="Basic and acidic residues" evidence="1">
    <location>
        <begin position="257"/>
        <end position="266"/>
    </location>
</feature>
<keyword evidence="3" id="KW-1185">Reference proteome</keyword>
<organism evidence="2 3">
    <name type="scientific">Ceratopteris richardii</name>
    <name type="common">Triangle waterfern</name>
    <dbReference type="NCBI Taxonomy" id="49495"/>
    <lineage>
        <taxon>Eukaryota</taxon>
        <taxon>Viridiplantae</taxon>
        <taxon>Streptophyta</taxon>
        <taxon>Embryophyta</taxon>
        <taxon>Tracheophyta</taxon>
        <taxon>Polypodiopsida</taxon>
        <taxon>Polypodiidae</taxon>
        <taxon>Polypodiales</taxon>
        <taxon>Pteridineae</taxon>
        <taxon>Pteridaceae</taxon>
        <taxon>Parkerioideae</taxon>
        <taxon>Ceratopteris</taxon>
    </lineage>
</organism>
<comment type="caution">
    <text evidence="2">The sequence shown here is derived from an EMBL/GenBank/DDBJ whole genome shotgun (WGS) entry which is preliminary data.</text>
</comment>
<evidence type="ECO:0000313" key="2">
    <source>
        <dbReference type="EMBL" id="KAH7435863.1"/>
    </source>
</evidence>
<gene>
    <name evidence="2" type="ORF">KP509_06G082200</name>
</gene>
<dbReference type="EMBL" id="CM035411">
    <property type="protein sequence ID" value="KAH7435863.1"/>
    <property type="molecule type" value="Genomic_DNA"/>
</dbReference>
<sequence>MSHFLLVLLGLILAQKMLDVSKALCSRRTQSWKNMLNGKRTPLVQRPMPSQQLTHAKRKVKQYMTIAISNRQRDFKKKVVLGMKLIWVRKGEQPPALPQQFPSRQANHVKRRTKQLGQVQPQGIRQVWVPKKLVAAQQGKSRMWVTKALLHAQNTQSSLMRQVSIKMPRRGKGQNQAQSSKKDQITSFAIINKQSSRIWVWKPKAPVASIKPKSQLRWIKPSRNHPNMKLPKVITTQSNTILKWIPIRRNDQSSSRDPMDTSRKDYINIGKQH</sequence>
<accession>A0A8T2UQ32</accession>
<evidence type="ECO:0000256" key="1">
    <source>
        <dbReference type="SAM" id="MobiDB-lite"/>
    </source>
</evidence>
<reference evidence="2" key="1">
    <citation type="submission" date="2021-08" db="EMBL/GenBank/DDBJ databases">
        <title>WGS assembly of Ceratopteris richardii.</title>
        <authorList>
            <person name="Marchant D.B."/>
            <person name="Chen G."/>
            <person name="Jenkins J."/>
            <person name="Shu S."/>
            <person name="Leebens-Mack J."/>
            <person name="Grimwood J."/>
            <person name="Schmutz J."/>
            <person name="Soltis P."/>
            <person name="Soltis D."/>
            <person name="Chen Z.-H."/>
        </authorList>
    </citation>
    <scope>NUCLEOTIDE SEQUENCE</scope>
    <source>
        <strain evidence="2">Whitten #5841</strain>
        <tissue evidence="2">Leaf</tissue>
    </source>
</reference>
<dbReference type="AlphaFoldDB" id="A0A8T2UQ32"/>